<gene>
    <name evidence="2" type="ORF">Q4Q39_16900</name>
</gene>
<feature type="chain" id="PRO_5045684139" evidence="1">
    <location>
        <begin position="21"/>
        <end position="335"/>
    </location>
</feature>
<organism evidence="2 3">
    <name type="scientific">Flavivirga amylovorans</name>
    <dbReference type="NCBI Taxonomy" id="870486"/>
    <lineage>
        <taxon>Bacteria</taxon>
        <taxon>Pseudomonadati</taxon>
        <taxon>Bacteroidota</taxon>
        <taxon>Flavobacteriia</taxon>
        <taxon>Flavobacteriales</taxon>
        <taxon>Flavobacteriaceae</taxon>
        <taxon>Flavivirga</taxon>
    </lineage>
</organism>
<dbReference type="RefSeq" id="WP_303283733.1">
    <property type="nucleotide sequence ID" value="NZ_BAABCZ010000012.1"/>
</dbReference>
<keyword evidence="3" id="KW-1185">Reference proteome</keyword>
<feature type="signal peptide" evidence="1">
    <location>
        <begin position="1"/>
        <end position="20"/>
    </location>
</feature>
<dbReference type="Proteomes" id="UP001176891">
    <property type="component" value="Unassembled WGS sequence"/>
</dbReference>
<comment type="caution">
    <text evidence="2">The sequence shown here is derived from an EMBL/GenBank/DDBJ whole genome shotgun (WGS) entry which is preliminary data.</text>
</comment>
<evidence type="ECO:0000313" key="2">
    <source>
        <dbReference type="EMBL" id="MDO5989085.1"/>
    </source>
</evidence>
<evidence type="ECO:0000256" key="1">
    <source>
        <dbReference type="SAM" id="SignalP"/>
    </source>
</evidence>
<sequence length="335" mass="38486">MKTKLLLLIVLLGLKTIAQNEVKHQTEQLSLIKKGDYIGYLTQQDGSGKYEGGLDELTYKLTNFQDYRIQPGAHKEVYMIFGGNPDRPDKYKETMFLPDNEAFPITYVEKVFEGNKEMQDELGFAPRINRLTDGNRLVFLDGRIYVIEDWESKDSYNLVSVMEHQTKKMGGLKKMKEVMRSPKKMKEMQPHETLKKYLDNAYEKQQTVYAQWMKNPKNAAIVENTESIRKLTIDAINKQRADWRNSDAYRRIKERNQSFAQSASQSQVTITNRTGKDIYIYEEGSSNGSRISVNGKGTYNCKKNQYYSFSGNSSAAKSTQISTANQSCGQEKTIQ</sequence>
<name>A0ABT8X517_9FLAO</name>
<protein>
    <submittedName>
        <fullName evidence="2">Uncharacterized protein</fullName>
    </submittedName>
</protein>
<accession>A0ABT8X517</accession>
<reference evidence="2" key="1">
    <citation type="submission" date="2023-07" db="EMBL/GenBank/DDBJ databases">
        <title>Two novel species in the genus Flavivirga.</title>
        <authorList>
            <person name="Kwon K."/>
        </authorList>
    </citation>
    <scope>NUCLEOTIDE SEQUENCE</scope>
    <source>
        <strain evidence="2">KACC 14157</strain>
    </source>
</reference>
<proteinExistence type="predicted"/>
<keyword evidence="1" id="KW-0732">Signal</keyword>
<dbReference type="EMBL" id="JAUOEM010000006">
    <property type="protein sequence ID" value="MDO5989085.1"/>
    <property type="molecule type" value="Genomic_DNA"/>
</dbReference>
<evidence type="ECO:0000313" key="3">
    <source>
        <dbReference type="Proteomes" id="UP001176891"/>
    </source>
</evidence>